<evidence type="ECO:0000256" key="3">
    <source>
        <dbReference type="ARBA" id="ARBA00022845"/>
    </source>
</evidence>
<comment type="subcellular location">
    <subcellularLocation>
        <location evidence="5">Cytoplasm</location>
    </subcellularLocation>
</comment>
<dbReference type="GO" id="GO:0006417">
    <property type="term" value="P:regulation of translation"/>
    <property type="evidence" value="ECO:0007669"/>
    <property type="project" value="UniProtKB-KW"/>
</dbReference>
<accession>I5ART6</accession>
<evidence type="ECO:0000256" key="1">
    <source>
        <dbReference type="ARBA" id="ARBA00022490"/>
    </source>
</evidence>
<evidence type="ECO:0000256" key="2">
    <source>
        <dbReference type="ARBA" id="ARBA00022795"/>
    </source>
</evidence>
<dbReference type="eggNOG" id="COG1699">
    <property type="taxonomic scope" value="Bacteria"/>
</dbReference>
<dbReference type="InterPro" id="IPR024046">
    <property type="entry name" value="Flagellar_assmbl_FliW_dom_sf"/>
</dbReference>
<comment type="function">
    <text evidence="5">Acts as an anti-CsrA protein, binds CsrA and prevents it from repressing translation of its target genes, one of which is flagellin. Binds to flagellin and participates in the assembly of the flagellum.</text>
</comment>
<dbReference type="HAMAP" id="MF_01185">
    <property type="entry name" value="FliW"/>
    <property type="match status" value="1"/>
</dbReference>
<dbReference type="PANTHER" id="PTHR39190">
    <property type="entry name" value="FLAGELLAR ASSEMBLY FACTOR FLIW"/>
    <property type="match status" value="1"/>
</dbReference>
<proteinExistence type="inferred from homology"/>
<comment type="subunit">
    <text evidence="5">Interacts with translational regulator CsrA and flagellin(s).</text>
</comment>
<organism evidence="6 7">
    <name type="scientific">Eubacterium cellulosolvens (strain ATCC 43171 / JCM 9499 / 6)</name>
    <name type="common">Cillobacterium cellulosolvens</name>
    <dbReference type="NCBI Taxonomy" id="633697"/>
    <lineage>
        <taxon>Bacteria</taxon>
        <taxon>Bacillati</taxon>
        <taxon>Bacillota</taxon>
        <taxon>Clostridia</taxon>
        <taxon>Eubacteriales</taxon>
        <taxon>Eubacteriaceae</taxon>
        <taxon>Eubacterium</taxon>
    </lineage>
</organism>
<keyword evidence="3 5" id="KW-0810">Translation regulation</keyword>
<dbReference type="AlphaFoldDB" id="I5ART6"/>
<keyword evidence="4 5" id="KW-0143">Chaperone</keyword>
<evidence type="ECO:0000256" key="5">
    <source>
        <dbReference type="HAMAP-Rule" id="MF_01185"/>
    </source>
</evidence>
<dbReference type="GO" id="GO:0005737">
    <property type="term" value="C:cytoplasm"/>
    <property type="evidence" value="ECO:0007669"/>
    <property type="project" value="UniProtKB-SubCell"/>
</dbReference>
<reference evidence="6 7" key="1">
    <citation type="submission" date="2010-08" db="EMBL/GenBank/DDBJ databases">
        <authorList>
            <consortium name="US DOE Joint Genome Institute (JGI-PGF)"/>
            <person name="Lucas S."/>
            <person name="Copeland A."/>
            <person name="Lapidus A."/>
            <person name="Cheng J.-F."/>
            <person name="Bruce D."/>
            <person name="Goodwin L."/>
            <person name="Pitluck S."/>
            <person name="Land M.L."/>
            <person name="Hauser L."/>
            <person name="Chang Y.-J."/>
            <person name="Anderson I.J."/>
            <person name="Johnson E."/>
            <person name="Mulhopadhyay B."/>
            <person name="Kyrpides N."/>
            <person name="Woyke T.J."/>
        </authorList>
    </citation>
    <scope>NUCLEOTIDE SEQUENCE [LARGE SCALE GENOMIC DNA]</scope>
    <source>
        <strain evidence="6 7">6</strain>
    </source>
</reference>
<name>I5ART6_EUBC6</name>
<evidence type="ECO:0000256" key="4">
    <source>
        <dbReference type="ARBA" id="ARBA00023186"/>
    </source>
</evidence>
<gene>
    <name evidence="5" type="primary">fliW</name>
    <name evidence="6" type="ORF">EubceDRAFT1_0670</name>
</gene>
<dbReference type="Proteomes" id="UP000005753">
    <property type="component" value="Chromosome"/>
</dbReference>
<dbReference type="InterPro" id="IPR003775">
    <property type="entry name" value="Flagellar_assembly_factor_FliW"/>
</dbReference>
<dbReference type="STRING" id="633697.EubceDRAFT1_0670"/>
<sequence length="162" mass="18607">MLTLETKEYGTLEYAPEDIMHYPDGLFGFPDLHDYIPLCLNEEEDNTLLVLQSVDEASIGFVVINPYALDPDYTPYLTPEELQYLGVESEQDLTFYVICVLHENYLDNTVNLKCPLVVNPETRRGMQVILSSSDYDFRHKLSDFSNILGEDTEHADTETKEK</sequence>
<dbReference type="GO" id="GO:0044780">
    <property type="term" value="P:bacterial-type flagellum assembly"/>
    <property type="evidence" value="ECO:0007669"/>
    <property type="project" value="UniProtKB-UniRule"/>
</dbReference>
<dbReference type="PANTHER" id="PTHR39190:SF1">
    <property type="entry name" value="FLAGELLAR ASSEMBLY FACTOR FLIW"/>
    <property type="match status" value="1"/>
</dbReference>
<reference evidence="6 7" key="2">
    <citation type="submission" date="2012-02" db="EMBL/GenBank/DDBJ databases">
        <title>Improved High-Quality Draft sequence of Eubacterium cellulosolvens 6.</title>
        <authorList>
            <consortium name="US DOE Joint Genome Institute"/>
            <person name="Lucas S."/>
            <person name="Han J."/>
            <person name="Lapidus A."/>
            <person name="Cheng J.-F."/>
            <person name="Goodwin L."/>
            <person name="Pitluck S."/>
            <person name="Peters L."/>
            <person name="Mikhailova N."/>
            <person name="Gu W."/>
            <person name="Detter J.C."/>
            <person name="Han C."/>
            <person name="Tapia R."/>
            <person name="Land M."/>
            <person name="Hauser L."/>
            <person name="Kyrpides N."/>
            <person name="Ivanova N."/>
            <person name="Pagani I."/>
            <person name="Johnson E."/>
            <person name="Mukhopadhyay B."/>
            <person name="Anderson I."/>
            <person name="Woyke T."/>
        </authorList>
    </citation>
    <scope>NUCLEOTIDE SEQUENCE [LARGE SCALE GENOMIC DNA]</scope>
    <source>
        <strain evidence="6 7">6</strain>
    </source>
</reference>
<dbReference type="HOGENOM" id="CLU_112356_0_0_9"/>
<keyword evidence="1 5" id="KW-0963">Cytoplasm</keyword>
<dbReference type="Gene3D" id="2.30.290.10">
    <property type="entry name" value="BH3618-like"/>
    <property type="match status" value="1"/>
</dbReference>
<protein>
    <recommendedName>
        <fullName evidence="5">Flagellar assembly factor FliW</fullName>
    </recommendedName>
</protein>
<evidence type="ECO:0000313" key="6">
    <source>
        <dbReference type="EMBL" id="EIM56509.1"/>
    </source>
</evidence>
<dbReference type="Pfam" id="PF02623">
    <property type="entry name" value="FliW"/>
    <property type="match status" value="1"/>
</dbReference>
<dbReference type="EMBL" id="CM001487">
    <property type="protein sequence ID" value="EIM56509.1"/>
    <property type="molecule type" value="Genomic_DNA"/>
</dbReference>
<keyword evidence="7" id="KW-1185">Reference proteome</keyword>
<keyword evidence="2 5" id="KW-1005">Bacterial flagellum biogenesis</keyword>
<dbReference type="OrthoDB" id="9801235at2"/>
<dbReference type="SUPFAM" id="SSF141457">
    <property type="entry name" value="BH3618-like"/>
    <property type="match status" value="1"/>
</dbReference>
<evidence type="ECO:0000313" key="7">
    <source>
        <dbReference type="Proteomes" id="UP000005753"/>
    </source>
</evidence>
<comment type="similarity">
    <text evidence="5">Belongs to the FliW family.</text>
</comment>